<reference evidence="1 2" key="1">
    <citation type="submission" date="2023-01" db="EMBL/GenBank/DDBJ databases">
        <authorList>
            <person name="Whitehead M."/>
        </authorList>
    </citation>
    <scope>NUCLEOTIDE SEQUENCE [LARGE SCALE GENOMIC DNA]</scope>
</reference>
<evidence type="ECO:0000313" key="2">
    <source>
        <dbReference type="Proteomes" id="UP001160148"/>
    </source>
</evidence>
<evidence type="ECO:0008006" key="3">
    <source>
        <dbReference type="Google" id="ProtNLM"/>
    </source>
</evidence>
<sequence length="192" mass="22182">MPPSETYVSKANLESVKRSLEYKITEEAKQTRHLFASHNNIGDINKIMQEENLDDMPKLNLEDFQQFDNELKNNLELIKKLKCFMLITIKSGDKLSESLKAVIPRIISKEVQLLYSAFGRETNGSKKLNFSGTQSYKYLLETITTKDPNLKLKDISSQLSRWFSGAKDREGGKKERIFKKMKHSLSREDKSD</sequence>
<proteinExistence type="predicted"/>
<name>A0AAV0XSL3_9HEMI</name>
<organism evidence="1 2">
    <name type="scientific">Macrosiphum euphorbiae</name>
    <name type="common">potato aphid</name>
    <dbReference type="NCBI Taxonomy" id="13131"/>
    <lineage>
        <taxon>Eukaryota</taxon>
        <taxon>Metazoa</taxon>
        <taxon>Ecdysozoa</taxon>
        <taxon>Arthropoda</taxon>
        <taxon>Hexapoda</taxon>
        <taxon>Insecta</taxon>
        <taxon>Pterygota</taxon>
        <taxon>Neoptera</taxon>
        <taxon>Paraneoptera</taxon>
        <taxon>Hemiptera</taxon>
        <taxon>Sternorrhyncha</taxon>
        <taxon>Aphidomorpha</taxon>
        <taxon>Aphidoidea</taxon>
        <taxon>Aphididae</taxon>
        <taxon>Macrosiphini</taxon>
        <taxon>Macrosiphum</taxon>
    </lineage>
</organism>
<dbReference type="EMBL" id="CARXXK010000362">
    <property type="protein sequence ID" value="CAI6370452.1"/>
    <property type="molecule type" value="Genomic_DNA"/>
</dbReference>
<dbReference type="AlphaFoldDB" id="A0AAV0XSL3"/>
<protein>
    <recommendedName>
        <fullName evidence="3">DUF4806 domain-containing protein</fullName>
    </recommendedName>
</protein>
<dbReference type="Proteomes" id="UP001160148">
    <property type="component" value="Unassembled WGS sequence"/>
</dbReference>
<accession>A0AAV0XSL3</accession>
<evidence type="ECO:0000313" key="1">
    <source>
        <dbReference type="EMBL" id="CAI6370452.1"/>
    </source>
</evidence>
<gene>
    <name evidence="1" type="ORF">MEUPH1_LOCUS24567</name>
</gene>
<comment type="caution">
    <text evidence="1">The sequence shown here is derived from an EMBL/GenBank/DDBJ whole genome shotgun (WGS) entry which is preliminary data.</text>
</comment>
<keyword evidence="2" id="KW-1185">Reference proteome</keyword>